<dbReference type="GO" id="GO:0003964">
    <property type="term" value="F:RNA-directed DNA polymerase activity"/>
    <property type="evidence" value="ECO:0007669"/>
    <property type="project" value="UniProtKB-KW"/>
</dbReference>
<name>A0A8H6N0S8_9PEZI</name>
<keyword evidence="2" id="KW-1185">Reference proteome</keyword>
<organism evidence="1 2">
    <name type="scientific">Colletotrichum musicola</name>
    <dbReference type="NCBI Taxonomy" id="2175873"/>
    <lineage>
        <taxon>Eukaryota</taxon>
        <taxon>Fungi</taxon>
        <taxon>Dikarya</taxon>
        <taxon>Ascomycota</taxon>
        <taxon>Pezizomycotina</taxon>
        <taxon>Sordariomycetes</taxon>
        <taxon>Hypocreomycetidae</taxon>
        <taxon>Glomerellales</taxon>
        <taxon>Glomerellaceae</taxon>
        <taxon>Colletotrichum</taxon>
        <taxon>Colletotrichum orchidearum species complex</taxon>
    </lineage>
</organism>
<dbReference type="Proteomes" id="UP000639643">
    <property type="component" value="Unassembled WGS sequence"/>
</dbReference>
<keyword evidence="1" id="KW-0808">Transferase</keyword>
<dbReference type="AlphaFoldDB" id="A0A8H6N0S8"/>
<keyword evidence="1" id="KW-0548">Nucleotidyltransferase</keyword>
<sequence length="34" mass="3983">MGSLERYFKGLTDHKGFQAFLRVTGVFQKTCPRY</sequence>
<accession>A0A8H6N0S8</accession>
<keyword evidence="1" id="KW-0695">RNA-directed DNA polymerase</keyword>
<dbReference type="EMBL" id="WIGM01000704">
    <property type="protein sequence ID" value="KAF6815373.1"/>
    <property type="molecule type" value="Genomic_DNA"/>
</dbReference>
<proteinExistence type="predicted"/>
<comment type="caution">
    <text evidence="1">The sequence shown here is derived from an EMBL/GenBank/DDBJ whole genome shotgun (WGS) entry which is preliminary data.</text>
</comment>
<evidence type="ECO:0000313" key="1">
    <source>
        <dbReference type="EMBL" id="KAF6815373.1"/>
    </source>
</evidence>
<reference evidence="1" key="1">
    <citation type="journal article" date="2020" name="Phytopathology">
        <title>Genome Sequence Resources of Colletotrichum truncatum, C. plurivorum, C. musicola, and C. sojae: Four Species Pathogenic to Soybean (Glycine max).</title>
        <authorList>
            <person name="Rogerio F."/>
            <person name="Boufleur T.R."/>
            <person name="Ciampi-Guillardi M."/>
            <person name="Sukno S.A."/>
            <person name="Thon M.R."/>
            <person name="Massola Junior N.S."/>
            <person name="Baroncelli R."/>
        </authorList>
    </citation>
    <scope>NUCLEOTIDE SEQUENCE</scope>
    <source>
        <strain evidence="1">LFN0074</strain>
    </source>
</reference>
<evidence type="ECO:0000313" key="2">
    <source>
        <dbReference type="Proteomes" id="UP000639643"/>
    </source>
</evidence>
<protein>
    <submittedName>
        <fullName evidence="1">Reverse transcriptase domain protein</fullName>
    </submittedName>
</protein>
<gene>
    <name evidence="1" type="ORF">CMUS01_12462</name>
</gene>